<name>A0A6B3NG45_9CYAN</name>
<proteinExistence type="predicted"/>
<dbReference type="InterPro" id="IPR003795">
    <property type="entry name" value="DUF192"/>
</dbReference>
<dbReference type="AlphaFoldDB" id="A0A6B3NG45"/>
<dbReference type="EMBL" id="JAAHFQ010000608">
    <property type="protein sequence ID" value="NER30640.1"/>
    <property type="molecule type" value="Genomic_DNA"/>
</dbReference>
<dbReference type="Gene3D" id="2.60.120.1140">
    <property type="entry name" value="Protein of unknown function DUF192"/>
    <property type="match status" value="1"/>
</dbReference>
<dbReference type="Pfam" id="PF02643">
    <property type="entry name" value="DUF192"/>
    <property type="match status" value="1"/>
</dbReference>
<dbReference type="PANTHER" id="PTHR37953:SF1">
    <property type="entry name" value="UPF0127 PROTEIN MJ1496"/>
    <property type="match status" value="1"/>
</dbReference>
<sequence>MSCSASVQANIKNEMLVNSCQQQPSPPPVSPSTMNLGQALPISAQIQINGQLICLEVAQTPQQQQIGLMYRTELAPGRGMLFIFDPPRPVAFWMRNVNIPLDMVFIRDEQVQAIAANVPPCTAPQCPTYG</sequence>
<comment type="caution">
    <text evidence="1">The sequence shown here is derived from an EMBL/GenBank/DDBJ whole genome shotgun (WGS) entry which is preliminary data.</text>
</comment>
<protein>
    <submittedName>
        <fullName evidence="1">DUF192 domain-containing protein</fullName>
    </submittedName>
</protein>
<dbReference type="PANTHER" id="PTHR37953">
    <property type="entry name" value="UPF0127 PROTEIN MJ1496"/>
    <property type="match status" value="1"/>
</dbReference>
<reference evidence="1" key="1">
    <citation type="submission" date="2019-11" db="EMBL/GenBank/DDBJ databases">
        <title>Genomic insights into an expanded diversity of filamentous marine cyanobacteria reveals the extraordinary biosynthetic potential of Moorea and Okeania.</title>
        <authorList>
            <person name="Ferreira Leao T."/>
            <person name="Wang M."/>
            <person name="Moss N."/>
            <person name="Da Silva R."/>
            <person name="Sanders J."/>
            <person name="Nurk S."/>
            <person name="Gurevich A."/>
            <person name="Humphrey G."/>
            <person name="Reher R."/>
            <person name="Zhu Q."/>
            <person name="Belda-Ferre P."/>
            <person name="Glukhov E."/>
            <person name="Rex R."/>
            <person name="Dorrestein P.C."/>
            <person name="Knight R."/>
            <person name="Pevzner P."/>
            <person name="Gerwick W.H."/>
            <person name="Gerwick L."/>
        </authorList>
    </citation>
    <scope>NUCLEOTIDE SEQUENCE</scope>
    <source>
        <strain evidence="1">SIO1C4</strain>
    </source>
</reference>
<gene>
    <name evidence="1" type="ORF">F6J89_24240</name>
</gene>
<feature type="non-terminal residue" evidence="1">
    <location>
        <position position="130"/>
    </location>
</feature>
<dbReference type="InterPro" id="IPR038695">
    <property type="entry name" value="Saro_0823-like_sf"/>
</dbReference>
<accession>A0A6B3NG45</accession>
<evidence type="ECO:0000313" key="1">
    <source>
        <dbReference type="EMBL" id="NER30640.1"/>
    </source>
</evidence>
<organism evidence="1">
    <name type="scientific">Symploca sp. SIO1C4</name>
    <dbReference type="NCBI Taxonomy" id="2607765"/>
    <lineage>
        <taxon>Bacteria</taxon>
        <taxon>Bacillati</taxon>
        <taxon>Cyanobacteriota</taxon>
        <taxon>Cyanophyceae</taxon>
        <taxon>Coleofasciculales</taxon>
        <taxon>Coleofasciculaceae</taxon>
        <taxon>Symploca</taxon>
    </lineage>
</organism>